<dbReference type="EMBL" id="DXAJ01000035">
    <property type="protein sequence ID" value="HJA02230.1"/>
    <property type="molecule type" value="Genomic_DNA"/>
</dbReference>
<accession>A0A9D2H2A7</accession>
<evidence type="ECO:0000313" key="2">
    <source>
        <dbReference type="EMBL" id="HJA02230.1"/>
    </source>
</evidence>
<protein>
    <submittedName>
        <fullName evidence="2">Zinc ribbon domain-containing protein</fullName>
    </submittedName>
</protein>
<organism evidence="2 3">
    <name type="scientific">Candidatus Gallimonas gallistercoris</name>
    <dbReference type="NCBI Taxonomy" id="2838602"/>
    <lineage>
        <taxon>Bacteria</taxon>
        <taxon>Bacillati</taxon>
        <taxon>Bacillota</taxon>
        <taxon>Clostridia</taxon>
        <taxon>Candidatus Gallimonas</taxon>
    </lineage>
</organism>
<evidence type="ECO:0000313" key="3">
    <source>
        <dbReference type="Proteomes" id="UP000824221"/>
    </source>
</evidence>
<comment type="caution">
    <text evidence="2">The sequence shown here is derived from an EMBL/GenBank/DDBJ whole genome shotgun (WGS) entry which is preliminary data.</text>
</comment>
<dbReference type="Proteomes" id="UP000824221">
    <property type="component" value="Unassembled WGS sequence"/>
</dbReference>
<dbReference type="SMART" id="SM00834">
    <property type="entry name" value="CxxC_CXXC_SSSS"/>
    <property type="match status" value="1"/>
</dbReference>
<dbReference type="InterPro" id="IPR013429">
    <property type="entry name" value="Regulatory_FmdB_Zinc_ribbon"/>
</dbReference>
<sequence length="65" mass="7153">MPLLQYVCPSCGKQFDELVKKFDEKVVCPVCGKEARRSYSGEMFSATGKPVKHCSGNCKTCSGCR</sequence>
<name>A0A9D2H2A7_9FIRM</name>
<gene>
    <name evidence="2" type="ORF">H9797_02475</name>
</gene>
<dbReference type="AlphaFoldDB" id="A0A9D2H2A7"/>
<reference evidence="2" key="2">
    <citation type="submission" date="2021-04" db="EMBL/GenBank/DDBJ databases">
        <authorList>
            <person name="Gilroy R."/>
        </authorList>
    </citation>
    <scope>NUCLEOTIDE SEQUENCE</scope>
    <source>
        <strain evidence="2">CHK156-179</strain>
    </source>
</reference>
<feature type="domain" description="Putative regulatory protein FmdB zinc ribbon" evidence="1">
    <location>
        <begin position="1"/>
        <end position="40"/>
    </location>
</feature>
<proteinExistence type="predicted"/>
<dbReference type="NCBIfam" id="TIGR02605">
    <property type="entry name" value="CxxC_CxxC_SSSS"/>
    <property type="match status" value="1"/>
</dbReference>
<dbReference type="Gene3D" id="2.20.28.30">
    <property type="entry name" value="RNA polymerase ii, chain L"/>
    <property type="match status" value="1"/>
</dbReference>
<dbReference type="Pfam" id="PF09723">
    <property type="entry name" value="Zn_ribbon_8"/>
    <property type="match status" value="1"/>
</dbReference>
<evidence type="ECO:0000259" key="1">
    <source>
        <dbReference type="SMART" id="SM00834"/>
    </source>
</evidence>
<reference evidence="2" key="1">
    <citation type="journal article" date="2021" name="PeerJ">
        <title>Extensive microbial diversity within the chicken gut microbiome revealed by metagenomics and culture.</title>
        <authorList>
            <person name="Gilroy R."/>
            <person name="Ravi A."/>
            <person name="Getino M."/>
            <person name="Pursley I."/>
            <person name="Horton D.L."/>
            <person name="Alikhan N.F."/>
            <person name="Baker D."/>
            <person name="Gharbi K."/>
            <person name="Hall N."/>
            <person name="Watson M."/>
            <person name="Adriaenssens E.M."/>
            <person name="Foster-Nyarko E."/>
            <person name="Jarju S."/>
            <person name="Secka A."/>
            <person name="Antonio M."/>
            <person name="Oren A."/>
            <person name="Chaudhuri R.R."/>
            <person name="La Ragione R."/>
            <person name="Hildebrand F."/>
            <person name="Pallen M.J."/>
        </authorList>
    </citation>
    <scope>NUCLEOTIDE SEQUENCE</scope>
    <source>
        <strain evidence="2">CHK156-179</strain>
    </source>
</reference>